<evidence type="ECO:0000256" key="10">
    <source>
        <dbReference type="ARBA" id="ARBA00023136"/>
    </source>
</evidence>
<dbReference type="STRING" id="1095778.SAMN04489842_2953"/>
<keyword evidence="9 11" id="KW-0482">Metalloprotease</keyword>
<evidence type="ECO:0000256" key="2">
    <source>
        <dbReference type="ARBA" id="ARBA00022475"/>
    </source>
</evidence>
<organism evidence="13 14">
    <name type="scientific">Natronobacterium texcoconense</name>
    <dbReference type="NCBI Taxonomy" id="1095778"/>
    <lineage>
        <taxon>Archaea</taxon>
        <taxon>Methanobacteriati</taxon>
        <taxon>Methanobacteriota</taxon>
        <taxon>Stenosarchaea group</taxon>
        <taxon>Halobacteria</taxon>
        <taxon>Halobacteriales</taxon>
        <taxon>Natrialbaceae</taxon>
        <taxon>Natronobacterium</taxon>
    </lineage>
</organism>
<dbReference type="PANTHER" id="PTHR43221:SF2">
    <property type="entry name" value="PROTEASE HTPX HOMOLOG"/>
    <property type="match status" value="1"/>
</dbReference>
<feature type="binding site" evidence="11">
    <location>
        <position position="146"/>
    </location>
    <ligand>
        <name>Zn(2+)</name>
        <dbReference type="ChEBI" id="CHEBI:29105"/>
        <note>catalytic</note>
    </ligand>
</feature>
<evidence type="ECO:0000256" key="7">
    <source>
        <dbReference type="ARBA" id="ARBA00022833"/>
    </source>
</evidence>
<keyword evidence="8 11" id="KW-1133">Transmembrane helix</keyword>
<dbReference type="CDD" id="cd07327">
    <property type="entry name" value="M48B_HtpX_like"/>
    <property type="match status" value="1"/>
</dbReference>
<keyword evidence="10 11" id="KW-0472">Membrane</keyword>
<dbReference type="HAMAP" id="MF_00188">
    <property type="entry name" value="Pept_M48_protease_HtpX"/>
    <property type="match status" value="1"/>
</dbReference>
<evidence type="ECO:0000259" key="12">
    <source>
        <dbReference type="Pfam" id="PF01435"/>
    </source>
</evidence>
<dbReference type="AlphaFoldDB" id="A0A1H1HQC0"/>
<comment type="cofactor">
    <cofactor evidence="11">
        <name>Zn(2+)</name>
        <dbReference type="ChEBI" id="CHEBI:29105"/>
    </cofactor>
    <text evidence="11">Binds 1 zinc ion per subunit.</text>
</comment>
<dbReference type="EMBL" id="FNLC01000003">
    <property type="protein sequence ID" value="SDR27593.1"/>
    <property type="molecule type" value="Genomic_DNA"/>
</dbReference>
<evidence type="ECO:0000256" key="8">
    <source>
        <dbReference type="ARBA" id="ARBA00022989"/>
    </source>
</evidence>
<evidence type="ECO:0000313" key="14">
    <source>
        <dbReference type="Proteomes" id="UP000198848"/>
    </source>
</evidence>
<dbReference type="InterPro" id="IPR050083">
    <property type="entry name" value="HtpX_protease"/>
</dbReference>
<evidence type="ECO:0000256" key="4">
    <source>
        <dbReference type="ARBA" id="ARBA00022692"/>
    </source>
</evidence>
<dbReference type="GO" id="GO:0008270">
    <property type="term" value="F:zinc ion binding"/>
    <property type="evidence" value="ECO:0007669"/>
    <property type="project" value="UniProtKB-UniRule"/>
</dbReference>
<dbReference type="EC" id="3.4.24.-" evidence="11"/>
<dbReference type="OrthoDB" id="28389at2157"/>
<keyword evidence="4 11" id="KW-0812">Transmembrane</keyword>
<keyword evidence="3 11" id="KW-0645">Protease</keyword>
<feature type="domain" description="Peptidase M48" evidence="12">
    <location>
        <begin position="79"/>
        <end position="291"/>
    </location>
</feature>
<keyword evidence="6 11" id="KW-0378">Hydrolase</keyword>
<feature type="transmembrane region" description="Helical" evidence="11">
    <location>
        <begin position="186"/>
        <end position="208"/>
    </location>
</feature>
<dbReference type="Proteomes" id="UP000198848">
    <property type="component" value="Unassembled WGS sequence"/>
</dbReference>
<feature type="transmembrane region" description="Helical" evidence="11">
    <location>
        <begin position="152"/>
        <end position="174"/>
    </location>
</feature>
<dbReference type="GO" id="GO:0005886">
    <property type="term" value="C:plasma membrane"/>
    <property type="evidence" value="ECO:0007669"/>
    <property type="project" value="UniProtKB-SubCell"/>
</dbReference>
<evidence type="ECO:0000256" key="5">
    <source>
        <dbReference type="ARBA" id="ARBA00022723"/>
    </source>
</evidence>
<protein>
    <recommendedName>
        <fullName evidence="11">Protease HtpX homolog</fullName>
        <ecNumber evidence="11">3.4.24.-</ecNumber>
    </recommendedName>
</protein>
<evidence type="ECO:0000256" key="1">
    <source>
        <dbReference type="ARBA" id="ARBA00009779"/>
    </source>
</evidence>
<feature type="binding site" evidence="11">
    <location>
        <position position="216"/>
    </location>
    <ligand>
        <name>Zn(2+)</name>
        <dbReference type="ChEBI" id="CHEBI:29105"/>
        <note>catalytic</note>
    </ligand>
</feature>
<feature type="binding site" evidence="11">
    <location>
        <position position="142"/>
    </location>
    <ligand>
        <name>Zn(2+)</name>
        <dbReference type="ChEBI" id="CHEBI:29105"/>
        <note>catalytic</note>
    </ligand>
</feature>
<gene>
    <name evidence="11" type="primary">htpX</name>
    <name evidence="13" type="ORF">SAMN04489842_2953</name>
</gene>
<comment type="subcellular location">
    <subcellularLocation>
        <location evidence="11">Cell membrane</location>
        <topology evidence="11">Multi-pass membrane protein</topology>
    </subcellularLocation>
</comment>
<keyword evidence="14" id="KW-1185">Reference proteome</keyword>
<dbReference type="RefSeq" id="WP_090383344.1">
    <property type="nucleotide sequence ID" value="NZ_FNLC01000003.1"/>
</dbReference>
<sequence>MNWQADWGLRFRMFLTMFLLFALYIVFAGVLTLYLTDGAGSLFIFGMLFGGMSLVQYYYSDTLTLKSMGAKTVSADEYPQLHSSIERLSQQADLPKPKVAVIDSQVPNAFATGRNQKNAAVAVTTGLMSTLDREELDGVLAHELAHVKNRDMMVMTIASFLSTIAFMIVRWGAFFGGGRGRGGGRGGGGVMVAILVSLLVWIISYLLIRALSRYREYAADRGAAAITGNPSALASALMKISGRMDKVPKDDMREEAEMNAFFIIPIKSGVVGRLFSTHPPTDDRIEQLRELEREMTV</sequence>
<comment type="similarity">
    <text evidence="1 11">Belongs to the peptidase M48B family.</text>
</comment>
<dbReference type="GO" id="GO:0006508">
    <property type="term" value="P:proteolysis"/>
    <property type="evidence" value="ECO:0007669"/>
    <property type="project" value="UniProtKB-KW"/>
</dbReference>
<keyword evidence="5 11" id="KW-0479">Metal-binding</keyword>
<evidence type="ECO:0000256" key="9">
    <source>
        <dbReference type="ARBA" id="ARBA00023049"/>
    </source>
</evidence>
<dbReference type="InterPro" id="IPR022919">
    <property type="entry name" value="Pept_M48_protease_HtpX"/>
</dbReference>
<accession>A0A1H1HQC0</accession>
<feature type="active site" evidence="11">
    <location>
        <position position="143"/>
    </location>
</feature>
<dbReference type="NCBIfam" id="NF002669">
    <property type="entry name" value="PRK02391.1"/>
    <property type="match status" value="1"/>
</dbReference>
<name>A0A1H1HQC0_NATTX</name>
<dbReference type="InterPro" id="IPR001915">
    <property type="entry name" value="Peptidase_M48"/>
</dbReference>
<evidence type="ECO:0000313" key="13">
    <source>
        <dbReference type="EMBL" id="SDR27593.1"/>
    </source>
</evidence>
<dbReference type="Pfam" id="PF01435">
    <property type="entry name" value="Peptidase_M48"/>
    <property type="match status" value="1"/>
</dbReference>
<keyword evidence="2 11" id="KW-1003">Cell membrane</keyword>
<dbReference type="Gene3D" id="3.30.2010.10">
    <property type="entry name" value="Metalloproteases ('zincins'), catalytic domain"/>
    <property type="match status" value="1"/>
</dbReference>
<evidence type="ECO:0000256" key="6">
    <source>
        <dbReference type="ARBA" id="ARBA00022801"/>
    </source>
</evidence>
<feature type="transmembrane region" description="Helical" evidence="11">
    <location>
        <begin position="12"/>
        <end position="35"/>
    </location>
</feature>
<dbReference type="GO" id="GO:0004222">
    <property type="term" value="F:metalloendopeptidase activity"/>
    <property type="evidence" value="ECO:0007669"/>
    <property type="project" value="UniProtKB-UniRule"/>
</dbReference>
<reference evidence="14" key="1">
    <citation type="submission" date="2016-10" db="EMBL/GenBank/DDBJ databases">
        <authorList>
            <person name="Varghese N."/>
            <person name="Submissions S."/>
        </authorList>
    </citation>
    <scope>NUCLEOTIDE SEQUENCE [LARGE SCALE GENOMIC DNA]</scope>
    <source>
        <strain evidence="14">DSM 24767</strain>
    </source>
</reference>
<feature type="transmembrane region" description="Helical" evidence="11">
    <location>
        <begin position="41"/>
        <end position="59"/>
    </location>
</feature>
<evidence type="ECO:0000256" key="3">
    <source>
        <dbReference type="ARBA" id="ARBA00022670"/>
    </source>
</evidence>
<dbReference type="PANTHER" id="PTHR43221">
    <property type="entry name" value="PROTEASE HTPX"/>
    <property type="match status" value="1"/>
</dbReference>
<evidence type="ECO:0000256" key="11">
    <source>
        <dbReference type="HAMAP-Rule" id="MF_00188"/>
    </source>
</evidence>
<proteinExistence type="inferred from homology"/>
<keyword evidence="13" id="KW-0346">Stress response</keyword>
<keyword evidence="7 11" id="KW-0862">Zinc</keyword>